<dbReference type="OMA" id="FYINMAS"/>
<dbReference type="InterPro" id="IPR019028">
    <property type="entry name" value="CBM_49"/>
</dbReference>
<dbReference type="FunCoup" id="A0A152A7Y0">
    <property type="interactions" value="469"/>
</dbReference>
<feature type="chain" id="PRO_5007593740" evidence="1">
    <location>
        <begin position="20"/>
        <end position="151"/>
    </location>
</feature>
<dbReference type="SUPFAM" id="SSF49384">
    <property type="entry name" value="Carbohydrate-binding domain"/>
    <property type="match status" value="1"/>
</dbReference>
<evidence type="ECO:0000313" key="4">
    <source>
        <dbReference type="Proteomes" id="UP000076078"/>
    </source>
</evidence>
<sequence>MKFIFALLVACLAIASVSANFDVCGPHQCEIGHSCVCDNGQYRCVYYCGDVIVTQKVVSRWSDNNGQQPYTQVEVTIRNASHKNVKNVVLGTQNMNLKDNNAIWSITRLSNGNLVLPTYVTKLSPGQTHTFGYINKGNNPANIYVKYVDLF</sequence>
<dbReference type="GO" id="GO:0005201">
    <property type="term" value="F:extracellular matrix structural constituent"/>
    <property type="evidence" value="ECO:0007669"/>
    <property type="project" value="TreeGrafter"/>
</dbReference>
<dbReference type="GO" id="GO:0031012">
    <property type="term" value="C:extracellular matrix"/>
    <property type="evidence" value="ECO:0007669"/>
    <property type="project" value="TreeGrafter"/>
</dbReference>
<evidence type="ECO:0000259" key="2">
    <source>
        <dbReference type="SMART" id="SM01063"/>
    </source>
</evidence>
<keyword evidence="4" id="KW-1185">Reference proteome</keyword>
<accession>A0A152A7Y0</accession>
<name>A0A152A7Y0_TIELA</name>
<dbReference type="SMART" id="SM01063">
    <property type="entry name" value="CBM49"/>
    <property type="match status" value="1"/>
</dbReference>
<reference evidence="3 4" key="1">
    <citation type="submission" date="2015-12" db="EMBL/GenBank/DDBJ databases">
        <title>Dictyostelia acquired genes for synthesis and detection of signals that induce cell-type specialization by lateral gene transfer from prokaryotes.</title>
        <authorList>
            <person name="Gloeckner G."/>
            <person name="Schaap P."/>
        </authorList>
    </citation>
    <scope>NUCLEOTIDE SEQUENCE [LARGE SCALE GENOMIC DNA]</scope>
    <source>
        <strain evidence="3 4">TK</strain>
    </source>
</reference>
<dbReference type="AlphaFoldDB" id="A0A152A7Y0"/>
<feature type="signal peptide" evidence="1">
    <location>
        <begin position="1"/>
        <end position="19"/>
    </location>
</feature>
<protein>
    <submittedName>
        <fullName evidence="3">Cellulose-binding domain-containing protein</fullName>
    </submittedName>
</protein>
<keyword evidence="1" id="KW-0732">Signal</keyword>
<feature type="domain" description="Carbohydrate binding" evidence="2">
    <location>
        <begin position="51"/>
        <end position="138"/>
    </location>
</feature>
<dbReference type="Proteomes" id="UP000076078">
    <property type="component" value="Unassembled WGS sequence"/>
</dbReference>
<dbReference type="PANTHER" id="PTHR33239:SF9">
    <property type="entry name" value="CARBOHYDRATE BINDING DOMAIN-CONTAINING PROTEIN-RELATED"/>
    <property type="match status" value="1"/>
</dbReference>
<organism evidence="3 4">
    <name type="scientific">Tieghemostelium lacteum</name>
    <name type="common">Slime mold</name>
    <name type="synonym">Dictyostelium lacteum</name>
    <dbReference type="NCBI Taxonomy" id="361077"/>
    <lineage>
        <taxon>Eukaryota</taxon>
        <taxon>Amoebozoa</taxon>
        <taxon>Evosea</taxon>
        <taxon>Eumycetozoa</taxon>
        <taxon>Dictyostelia</taxon>
        <taxon>Dictyosteliales</taxon>
        <taxon>Raperosteliaceae</taxon>
        <taxon>Tieghemostelium</taxon>
    </lineage>
</organism>
<dbReference type="Pfam" id="PF09478">
    <property type="entry name" value="CBM49"/>
    <property type="match status" value="1"/>
</dbReference>
<dbReference type="InterPro" id="IPR008965">
    <property type="entry name" value="CBM2/CBM3_carb-bd_dom_sf"/>
</dbReference>
<dbReference type="InParanoid" id="A0A152A7Y0"/>
<dbReference type="OrthoDB" id="17104at2759"/>
<evidence type="ECO:0000256" key="1">
    <source>
        <dbReference type="SAM" id="SignalP"/>
    </source>
</evidence>
<dbReference type="GO" id="GO:0030198">
    <property type="term" value="P:extracellular matrix organization"/>
    <property type="evidence" value="ECO:0007669"/>
    <property type="project" value="TreeGrafter"/>
</dbReference>
<dbReference type="EMBL" id="LODT01000004">
    <property type="protein sequence ID" value="KYR02350.1"/>
    <property type="molecule type" value="Genomic_DNA"/>
</dbReference>
<dbReference type="InterPro" id="IPR052879">
    <property type="entry name" value="Dd_Spore_Germination_Stalk"/>
</dbReference>
<gene>
    <name evidence="3" type="ORF">DLAC_01180</name>
</gene>
<evidence type="ECO:0000313" key="3">
    <source>
        <dbReference type="EMBL" id="KYR02350.1"/>
    </source>
</evidence>
<dbReference type="GO" id="GO:0030246">
    <property type="term" value="F:carbohydrate binding"/>
    <property type="evidence" value="ECO:0007669"/>
    <property type="project" value="InterPro"/>
</dbReference>
<dbReference type="PANTHER" id="PTHR33239">
    <property type="entry name" value="CELLULOSE-BINDING DOMAIN-CONTAINING PROTEIN-RELATED"/>
    <property type="match status" value="1"/>
</dbReference>
<proteinExistence type="predicted"/>
<comment type="caution">
    <text evidence="3">The sequence shown here is derived from an EMBL/GenBank/DDBJ whole genome shotgun (WGS) entry which is preliminary data.</text>
</comment>